<keyword evidence="1" id="KW-1133">Transmembrane helix</keyword>
<organism evidence="3 4">
    <name type="scientific">Pseudoduganella umbonata</name>
    <dbReference type="NCBI Taxonomy" id="864828"/>
    <lineage>
        <taxon>Bacteria</taxon>
        <taxon>Pseudomonadati</taxon>
        <taxon>Pseudomonadota</taxon>
        <taxon>Betaproteobacteria</taxon>
        <taxon>Burkholderiales</taxon>
        <taxon>Oxalobacteraceae</taxon>
        <taxon>Telluria group</taxon>
        <taxon>Pseudoduganella</taxon>
    </lineage>
</organism>
<keyword evidence="4" id="KW-1185">Reference proteome</keyword>
<name>A0ABX5UV46_9BURK</name>
<protein>
    <submittedName>
        <fullName evidence="3">PEP-CTERM sorting domain-containing protein</fullName>
    </submittedName>
</protein>
<evidence type="ECO:0000259" key="2">
    <source>
        <dbReference type="Pfam" id="PF07589"/>
    </source>
</evidence>
<keyword evidence="1" id="KW-0812">Transmembrane</keyword>
<gene>
    <name evidence="3" type="ORF">FCL38_08420</name>
</gene>
<dbReference type="Proteomes" id="UP000298763">
    <property type="component" value="Chromosome"/>
</dbReference>
<sequence>MPWTILHHLRDLKLPTQTSFIGFVTDNALATVFVNGPVQDNTWLTVNDLHLSVAAPVPEPATYGMLIGGLGILGFLARRTRK</sequence>
<accession>A0ABX5UV46</accession>
<feature type="domain" description="Ice-binding protein C-terminal" evidence="2">
    <location>
        <begin position="56"/>
        <end position="82"/>
    </location>
</feature>
<evidence type="ECO:0000313" key="4">
    <source>
        <dbReference type="Proteomes" id="UP000298763"/>
    </source>
</evidence>
<feature type="transmembrane region" description="Helical" evidence="1">
    <location>
        <begin position="60"/>
        <end position="77"/>
    </location>
</feature>
<proteinExistence type="predicted"/>
<keyword evidence="1" id="KW-0472">Membrane</keyword>
<dbReference type="InterPro" id="IPR013424">
    <property type="entry name" value="Ice-binding_C"/>
</dbReference>
<evidence type="ECO:0000313" key="3">
    <source>
        <dbReference type="EMBL" id="QCP14568.1"/>
    </source>
</evidence>
<evidence type="ECO:0000256" key="1">
    <source>
        <dbReference type="SAM" id="Phobius"/>
    </source>
</evidence>
<dbReference type="EMBL" id="CP040017">
    <property type="protein sequence ID" value="QCP14568.1"/>
    <property type="molecule type" value="Genomic_DNA"/>
</dbReference>
<reference evidence="3 4" key="1">
    <citation type="submission" date="2019-05" db="EMBL/GenBank/DDBJ databases">
        <title>Draft Genome Sequences of Six Type Strains of the Genus Massilia.</title>
        <authorList>
            <person name="Miess H."/>
            <person name="Frediansyhah A."/>
            <person name="Gross H."/>
        </authorList>
    </citation>
    <scope>NUCLEOTIDE SEQUENCE [LARGE SCALE GENOMIC DNA]</scope>
    <source>
        <strain evidence="3 4">DSMZ 26121</strain>
    </source>
</reference>
<dbReference type="Pfam" id="PF07589">
    <property type="entry name" value="PEP-CTERM"/>
    <property type="match status" value="1"/>
</dbReference>
<dbReference type="NCBIfam" id="TIGR02595">
    <property type="entry name" value="PEP_CTERM"/>
    <property type="match status" value="1"/>
</dbReference>